<dbReference type="InterPro" id="IPR029056">
    <property type="entry name" value="Ribokinase-like"/>
</dbReference>
<dbReference type="Pfam" id="PF00294">
    <property type="entry name" value="PfkB"/>
    <property type="match status" value="1"/>
</dbReference>
<dbReference type="NCBIfam" id="TIGR03168">
    <property type="entry name" value="1-PFK"/>
    <property type="match status" value="1"/>
</dbReference>
<name>A0A095Y3D6_9CORY</name>
<dbReference type="AlphaFoldDB" id="A0A095Y3D6"/>
<evidence type="ECO:0000259" key="7">
    <source>
        <dbReference type="Pfam" id="PF00294"/>
    </source>
</evidence>
<organism evidence="8 9">
    <name type="scientific">Corynebacterium freneyi DNF00450</name>
    <dbReference type="NCBI Taxonomy" id="1287475"/>
    <lineage>
        <taxon>Bacteria</taxon>
        <taxon>Bacillati</taxon>
        <taxon>Actinomycetota</taxon>
        <taxon>Actinomycetes</taxon>
        <taxon>Mycobacteriales</taxon>
        <taxon>Corynebacteriaceae</taxon>
        <taxon>Corynebacterium</taxon>
    </lineage>
</organism>
<dbReference type="GO" id="GO:0005829">
    <property type="term" value="C:cytosol"/>
    <property type="evidence" value="ECO:0007669"/>
    <property type="project" value="TreeGrafter"/>
</dbReference>
<evidence type="ECO:0000256" key="1">
    <source>
        <dbReference type="ARBA" id="ARBA00010688"/>
    </source>
</evidence>
<feature type="domain" description="Carbohydrate kinase PfkB" evidence="7">
    <location>
        <begin position="11"/>
        <end position="309"/>
    </location>
</feature>
<dbReference type="InterPro" id="IPR017583">
    <property type="entry name" value="Tagatose/fructose_Pkinase"/>
</dbReference>
<dbReference type="Proteomes" id="UP000029548">
    <property type="component" value="Unassembled WGS sequence"/>
</dbReference>
<dbReference type="CDD" id="cd01164">
    <property type="entry name" value="FruK_PfkB_like"/>
    <property type="match status" value="1"/>
</dbReference>
<keyword evidence="5" id="KW-0067">ATP-binding</keyword>
<reference evidence="8 9" key="1">
    <citation type="submission" date="2014-07" db="EMBL/GenBank/DDBJ databases">
        <authorList>
            <person name="McCorrison J."/>
            <person name="Sanka R."/>
            <person name="Torralba M."/>
            <person name="Gillis M."/>
            <person name="Haft D.H."/>
            <person name="Methe B."/>
            <person name="Sutton G."/>
            <person name="Nelson K.E."/>
        </authorList>
    </citation>
    <scope>NUCLEOTIDE SEQUENCE [LARGE SCALE GENOMIC DNA]</scope>
    <source>
        <strain evidence="8 9">DNF00450</strain>
    </source>
</reference>
<dbReference type="Gene3D" id="3.40.1190.20">
    <property type="match status" value="1"/>
</dbReference>
<dbReference type="SUPFAM" id="SSF53613">
    <property type="entry name" value="Ribokinase-like"/>
    <property type="match status" value="1"/>
</dbReference>
<keyword evidence="2 6" id="KW-0808">Transferase</keyword>
<comment type="caution">
    <text evidence="8">The sequence shown here is derived from an EMBL/GenBank/DDBJ whole genome shotgun (WGS) entry which is preliminary data.</text>
</comment>
<protein>
    <recommendedName>
        <fullName evidence="7">Carbohydrate kinase PfkB domain-containing protein</fullName>
    </recommendedName>
</protein>
<sequence length="321" mass="32633">MILTLTANPSIDRTTTVKGPLERGGVYRLSMQSDVPGGKGINVSAAVRNAGHDTLALYPAAKSGRFSRLMAQTDIPHEVIDLPDEARVNLTIVEDDGTTTKLNTPGAQLTDADARRMLERLAHHAPQASWVVLAGSLPPGAPVDFWATCVRRVREANPDAGIAVDTSDAPLIALGEAFPAAAPEVMKPNGLELGQLAGLDGAELERRAAAGDLAPVVAAGRKLNAAGVSEVLVTLGAAGAVLVLDDGPALAATPPPIVPLSTVGAGDSSLAGYLLAREDGLDAAGALAQAVAYGSAATGLPGTTIPRPDQTNPGAVVVREV</sequence>
<dbReference type="GO" id="GO:0005524">
    <property type="term" value="F:ATP binding"/>
    <property type="evidence" value="ECO:0007669"/>
    <property type="project" value="UniProtKB-KW"/>
</dbReference>
<evidence type="ECO:0000256" key="6">
    <source>
        <dbReference type="PIRNR" id="PIRNR000535"/>
    </source>
</evidence>
<dbReference type="InterPro" id="IPR011611">
    <property type="entry name" value="PfkB_dom"/>
</dbReference>
<dbReference type="PANTHER" id="PTHR46566">
    <property type="entry name" value="1-PHOSPHOFRUCTOKINASE-RELATED"/>
    <property type="match status" value="1"/>
</dbReference>
<dbReference type="PROSITE" id="PS00584">
    <property type="entry name" value="PFKB_KINASES_2"/>
    <property type="match status" value="1"/>
</dbReference>
<dbReference type="PANTHER" id="PTHR46566:SF5">
    <property type="entry name" value="1-PHOSPHOFRUCTOKINASE"/>
    <property type="match status" value="1"/>
</dbReference>
<accession>A0A095Y3D6</accession>
<dbReference type="EMBL" id="JRNE01000047">
    <property type="protein sequence ID" value="KGF16950.1"/>
    <property type="molecule type" value="Genomic_DNA"/>
</dbReference>
<dbReference type="RefSeq" id="WP_035121945.1">
    <property type="nucleotide sequence ID" value="NZ_JRNE01000047.1"/>
</dbReference>
<evidence type="ECO:0000256" key="3">
    <source>
        <dbReference type="ARBA" id="ARBA00022741"/>
    </source>
</evidence>
<dbReference type="PIRSF" id="PIRSF000535">
    <property type="entry name" value="1PFK/6PFK/LacC"/>
    <property type="match status" value="1"/>
</dbReference>
<gene>
    <name evidence="8" type="ORF">HMPREF1650_06340</name>
</gene>
<evidence type="ECO:0000256" key="4">
    <source>
        <dbReference type="ARBA" id="ARBA00022777"/>
    </source>
</evidence>
<dbReference type="eggNOG" id="COG1105">
    <property type="taxonomic scope" value="Bacteria"/>
</dbReference>
<keyword evidence="3" id="KW-0547">Nucleotide-binding</keyword>
<dbReference type="InterPro" id="IPR002173">
    <property type="entry name" value="Carboh/pur_kinase_PfkB_CS"/>
</dbReference>
<evidence type="ECO:0000256" key="5">
    <source>
        <dbReference type="ARBA" id="ARBA00022840"/>
    </source>
</evidence>
<dbReference type="GO" id="GO:0008443">
    <property type="term" value="F:phosphofructokinase activity"/>
    <property type="evidence" value="ECO:0007669"/>
    <property type="project" value="TreeGrafter"/>
</dbReference>
<keyword evidence="4" id="KW-0418">Kinase</keyword>
<evidence type="ECO:0000256" key="2">
    <source>
        <dbReference type="ARBA" id="ARBA00022679"/>
    </source>
</evidence>
<evidence type="ECO:0000313" key="8">
    <source>
        <dbReference type="EMBL" id="KGF16950.1"/>
    </source>
</evidence>
<proteinExistence type="inferred from homology"/>
<comment type="similarity">
    <text evidence="1">Belongs to the carbohydrate kinase PfkB family.</text>
</comment>
<evidence type="ECO:0000313" key="9">
    <source>
        <dbReference type="Proteomes" id="UP000029548"/>
    </source>
</evidence>